<dbReference type="EMBL" id="DQWQ01000139">
    <property type="protein sequence ID" value="HDD35771.1"/>
    <property type="molecule type" value="Genomic_DNA"/>
</dbReference>
<keyword evidence="1" id="KW-0812">Transmembrane</keyword>
<organism evidence="3">
    <name type="scientific">Desulfofervidus auxilii</name>
    <dbReference type="NCBI Taxonomy" id="1621989"/>
    <lineage>
        <taxon>Bacteria</taxon>
        <taxon>Pseudomonadati</taxon>
        <taxon>Thermodesulfobacteriota</taxon>
        <taxon>Candidatus Desulfofervidia</taxon>
        <taxon>Candidatus Desulfofervidales</taxon>
        <taxon>Candidatus Desulfofervidaceae</taxon>
        <taxon>Candidatus Desulfofervidus</taxon>
    </lineage>
</organism>
<gene>
    <name evidence="2" type="ORF">ENF30_03105</name>
    <name evidence="3" type="ORF">ENI35_05440</name>
</gene>
<keyword evidence="1" id="KW-1133">Transmembrane helix</keyword>
<keyword evidence="1" id="KW-0472">Membrane</keyword>
<reference evidence="3" key="1">
    <citation type="journal article" date="2020" name="mSystems">
        <title>Genome- and Community-Level Interaction Insights into Carbon Utilization and Element Cycling Functions of Hydrothermarchaeota in Hydrothermal Sediment.</title>
        <authorList>
            <person name="Zhou Z."/>
            <person name="Liu Y."/>
            <person name="Xu W."/>
            <person name="Pan J."/>
            <person name="Luo Z.H."/>
            <person name="Li M."/>
        </authorList>
    </citation>
    <scope>NUCLEOTIDE SEQUENCE [LARGE SCALE GENOMIC DNA]</scope>
    <source>
        <strain evidence="2">HyVt-113</strain>
        <strain evidence="3">HyVt-389</strain>
    </source>
</reference>
<evidence type="ECO:0000313" key="3">
    <source>
        <dbReference type="EMBL" id="HEC68232.1"/>
    </source>
</evidence>
<proteinExistence type="predicted"/>
<evidence type="ECO:0000256" key="1">
    <source>
        <dbReference type="SAM" id="Phobius"/>
    </source>
</evidence>
<dbReference type="AlphaFoldDB" id="A0A7C1ZT59"/>
<evidence type="ECO:0000313" key="2">
    <source>
        <dbReference type="EMBL" id="HDD35771.1"/>
    </source>
</evidence>
<feature type="transmembrane region" description="Helical" evidence="1">
    <location>
        <begin position="176"/>
        <end position="193"/>
    </location>
</feature>
<dbReference type="Proteomes" id="UP000885738">
    <property type="component" value="Unassembled WGS sequence"/>
</dbReference>
<accession>A0A7C1ZT59</accession>
<sequence length="199" mass="22506">MKAKLTKGQIKGYFQVKFLFLMVFFSILTTNAFAHKVITFYYIEHGKVNTENYFSDGKKCKSCEIIVYDNITGEKLLQGKTNTDGEFSFVPPKMTGLKIVLNAGMGHRAKAIVPKTELEGIFNKGAEEKKVKIEIGISEDELRKIIREEVSKELQPIYRLLKKIAMDLTKPTLSKVLAGIGYILGITGLIIYFRNRKNG</sequence>
<comment type="caution">
    <text evidence="3">The sequence shown here is derived from an EMBL/GenBank/DDBJ whole genome shotgun (WGS) entry which is preliminary data.</text>
</comment>
<dbReference type="Proteomes" id="UP000885706">
    <property type="component" value="Unassembled WGS sequence"/>
</dbReference>
<dbReference type="EMBL" id="DRIH01000190">
    <property type="protein sequence ID" value="HEC68232.1"/>
    <property type="molecule type" value="Genomic_DNA"/>
</dbReference>
<name>A0A7C1ZT59_DESA2</name>
<protein>
    <submittedName>
        <fullName evidence="3">Uncharacterized protein</fullName>
    </submittedName>
</protein>